<proteinExistence type="predicted"/>
<evidence type="ECO:0000313" key="2">
    <source>
        <dbReference type="Proteomes" id="UP000178794"/>
    </source>
</evidence>
<organism evidence="1 2">
    <name type="scientific">Candidatus Kaiserbacteria bacterium RIFCSPHIGHO2_02_FULL_50_50</name>
    <dbReference type="NCBI Taxonomy" id="1798492"/>
    <lineage>
        <taxon>Bacteria</taxon>
        <taxon>Candidatus Kaiseribacteriota</taxon>
    </lineage>
</organism>
<name>A0A1F6DEX3_9BACT</name>
<dbReference type="AlphaFoldDB" id="A0A1F6DEX3"/>
<comment type="caution">
    <text evidence="1">The sequence shown here is derived from an EMBL/GenBank/DDBJ whole genome shotgun (WGS) entry which is preliminary data.</text>
</comment>
<reference evidence="1 2" key="1">
    <citation type="journal article" date="2016" name="Nat. Commun.">
        <title>Thousands of microbial genomes shed light on interconnected biogeochemical processes in an aquifer system.</title>
        <authorList>
            <person name="Anantharaman K."/>
            <person name="Brown C.T."/>
            <person name="Hug L.A."/>
            <person name="Sharon I."/>
            <person name="Castelle C.J."/>
            <person name="Probst A.J."/>
            <person name="Thomas B.C."/>
            <person name="Singh A."/>
            <person name="Wilkins M.J."/>
            <person name="Karaoz U."/>
            <person name="Brodie E.L."/>
            <person name="Williams K.H."/>
            <person name="Hubbard S.S."/>
            <person name="Banfield J.F."/>
        </authorList>
    </citation>
    <scope>NUCLEOTIDE SEQUENCE [LARGE SCALE GENOMIC DNA]</scope>
</reference>
<protein>
    <submittedName>
        <fullName evidence="1">Uncharacterized protein</fullName>
    </submittedName>
</protein>
<evidence type="ECO:0000313" key="1">
    <source>
        <dbReference type="EMBL" id="OGG59916.1"/>
    </source>
</evidence>
<sequence>MKGVSSAAKTEPRTMQTALGLVSGMVMTLPGVASTQLIHASCSVLGANGEVMCEDGVAETLFAVKQETKIRAGIYTRVVDLKSGGQIVAEGKIGDPGNVSLWTSGGDTAVWKRTSDGQESLVYDAATGLHAEFTENADCSGTLTSSDKEGTVITAQWQYLGNDSTSGSFSVTSPDPIKNINLSW</sequence>
<accession>A0A1F6DEX3</accession>
<dbReference type="EMBL" id="MFLF01000012">
    <property type="protein sequence ID" value="OGG59916.1"/>
    <property type="molecule type" value="Genomic_DNA"/>
</dbReference>
<gene>
    <name evidence="1" type="ORF">A3C89_03165</name>
</gene>
<dbReference type="Proteomes" id="UP000178794">
    <property type="component" value="Unassembled WGS sequence"/>
</dbReference>